<dbReference type="Proteomes" id="UP001556367">
    <property type="component" value="Unassembled WGS sequence"/>
</dbReference>
<proteinExistence type="predicted"/>
<reference evidence="3" key="1">
    <citation type="submission" date="2024-06" db="EMBL/GenBank/DDBJ databases">
        <title>Multi-omics analyses provide insights into the biosynthesis of the anticancer antibiotic pleurotin in Hohenbuehelia grisea.</title>
        <authorList>
            <person name="Weaver J.A."/>
            <person name="Alberti F."/>
        </authorList>
    </citation>
    <scope>NUCLEOTIDE SEQUENCE [LARGE SCALE GENOMIC DNA]</scope>
    <source>
        <strain evidence="3">T-177</strain>
    </source>
</reference>
<evidence type="ECO:0000256" key="1">
    <source>
        <dbReference type="SAM" id="MobiDB-lite"/>
    </source>
</evidence>
<feature type="region of interest" description="Disordered" evidence="1">
    <location>
        <begin position="335"/>
        <end position="374"/>
    </location>
</feature>
<evidence type="ECO:0000313" key="2">
    <source>
        <dbReference type="EMBL" id="KAL0956362.1"/>
    </source>
</evidence>
<keyword evidence="3" id="KW-1185">Reference proteome</keyword>
<dbReference type="EMBL" id="JASNQZ010000006">
    <property type="protein sequence ID" value="KAL0956362.1"/>
    <property type="molecule type" value="Genomic_DNA"/>
</dbReference>
<name>A0ABR3JLF6_9AGAR</name>
<accession>A0ABR3JLF6</accession>
<evidence type="ECO:0000313" key="3">
    <source>
        <dbReference type="Proteomes" id="UP001556367"/>
    </source>
</evidence>
<comment type="caution">
    <text evidence="2">The sequence shown here is derived from an EMBL/GenBank/DDBJ whole genome shotgun (WGS) entry which is preliminary data.</text>
</comment>
<sequence length="483" mass="53173">MFRKTAPSTAHVPTTEMTRHQQTLVDTSFEEGQYESGILLLEQLRSPKHSPSASHVRQLLYISLHQLLPEQDKLLAIPGSPSKTVSRQQKLTQYPSAKATFAAQTLLQSLSHTVQPRLILNAVSTRAQSSASLDDEDSYVANQALCIQEAKNCWAIIKEGFMRDQGAASLNMGEWNSRKDESDDEGFHEDAVPASVASNAWPVLACFIKLFERDEVQARHSGGEPYSQLLLEQVPAPRANATKWDVSEILDVIFYCFEQPPEDRRILGSRLMAMLMNLVSSRVLDVPMVINSIYKRVSTLSEQEFSAFIAKLEQSPSSLCLKIVLLHKYLTDALSSPGTTSGPRPKPQARAQPRPVRRDGSLQSVAGRSGAIPESAASASAGARKSFIPSAENILQVLGMKASSTGVKITPAPISRLKFELFAAYGTVQSGPNDEERDPVWPNLLREGRVRQVMATLTEDQPPYQMLVTGMIDQWLSSGISSQ</sequence>
<protein>
    <submittedName>
        <fullName evidence="2">Uncharacterized protein</fullName>
    </submittedName>
</protein>
<organism evidence="2 3">
    <name type="scientific">Hohenbuehelia grisea</name>
    <dbReference type="NCBI Taxonomy" id="104357"/>
    <lineage>
        <taxon>Eukaryota</taxon>
        <taxon>Fungi</taxon>
        <taxon>Dikarya</taxon>
        <taxon>Basidiomycota</taxon>
        <taxon>Agaricomycotina</taxon>
        <taxon>Agaricomycetes</taxon>
        <taxon>Agaricomycetidae</taxon>
        <taxon>Agaricales</taxon>
        <taxon>Pleurotineae</taxon>
        <taxon>Pleurotaceae</taxon>
        <taxon>Hohenbuehelia</taxon>
    </lineage>
</organism>
<gene>
    <name evidence="2" type="ORF">HGRIS_002511</name>
</gene>